<accession>A0ABS3STC4</accession>
<dbReference type="SUPFAM" id="SSF54637">
    <property type="entry name" value="Thioesterase/thiol ester dehydrase-isomerase"/>
    <property type="match status" value="1"/>
</dbReference>
<dbReference type="Gene3D" id="3.10.129.10">
    <property type="entry name" value="Hotdog Thioesterase"/>
    <property type="match status" value="1"/>
</dbReference>
<dbReference type="InterPro" id="IPR050563">
    <property type="entry name" value="4-hydroxybenzoyl-CoA_TE"/>
</dbReference>
<protein>
    <submittedName>
        <fullName evidence="4">Acyl-CoA thioesterase</fullName>
    </submittedName>
</protein>
<comment type="caution">
    <text evidence="4">The sequence shown here is derived from an EMBL/GenBank/DDBJ whole genome shotgun (WGS) entry which is preliminary data.</text>
</comment>
<sequence>MKTSFESQKKKRLGCSKQSKTTFMQTFEIYIIVTQDDLDNLNHVNNVRYVQWVQDVAEEHWHTKATEKILSDYFWILLKHTIEYKNPAVLGDVLKLKTYIKESGGVTCVRMVEIYNKNTDKLLASSETKWCLVSQENMKPARITEEIRTLFS</sequence>
<evidence type="ECO:0000256" key="1">
    <source>
        <dbReference type="ARBA" id="ARBA00005953"/>
    </source>
</evidence>
<dbReference type="PANTHER" id="PTHR31793:SF27">
    <property type="entry name" value="NOVEL THIOESTERASE SUPERFAMILY DOMAIN AND SAPOSIN A-TYPE DOMAIN CONTAINING PROTEIN (0610012H03RIK)"/>
    <property type="match status" value="1"/>
</dbReference>
<dbReference type="InterPro" id="IPR002864">
    <property type="entry name" value="Acyl-ACP_thioesterase_NHD"/>
</dbReference>
<organism evidence="4 5">
    <name type="scientific">Gelidibacter pelagius</name>
    <dbReference type="NCBI Taxonomy" id="2819985"/>
    <lineage>
        <taxon>Bacteria</taxon>
        <taxon>Pseudomonadati</taxon>
        <taxon>Bacteroidota</taxon>
        <taxon>Flavobacteriia</taxon>
        <taxon>Flavobacteriales</taxon>
        <taxon>Flavobacteriaceae</taxon>
        <taxon>Gelidibacter</taxon>
    </lineage>
</organism>
<proteinExistence type="inferred from homology"/>
<name>A0ABS3STC4_9FLAO</name>
<feature type="domain" description="Acyl-ACP thioesterase N-terminal hotdog" evidence="3">
    <location>
        <begin position="32"/>
        <end position="149"/>
    </location>
</feature>
<gene>
    <name evidence="4" type="ORF">J4051_09845</name>
</gene>
<dbReference type="Pfam" id="PF01643">
    <property type="entry name" value="Acyl-ACP_TE"/>
    <property type="match status" value="1"/>
</dbReference>
<evidence type="ECO:0000313" key="5">
    <source>
        <dbReference type="Proteomes" id="UP000681315"/>
    </source>
</evidence>
<dbReference type="EMBL" id="JAGEVG010000010">
    <property type="protein sequence ID" value="MBO3098571.1"/>
    <property type="molecule type" value="Genomic_DNA"/>
</dbReference>
<comment type="similarity">
    <text evidence="1">Belongs to the 4-hydroxybenzoyl-CoA thioesterase family.</text>
</comment>
<reference evidence="4 5" key="1">
    <citation type="submission" date="2021-03" db="EMBL/GenBank/DDBJ databases">
        <title>Gelidibacter sp. nov., isolated from costal sediment.</title>
        <authorList>
            <person name="Lun K.-Y."/>
        </authorList>
    </citation>
    <scope>NUCLEOTIDE SEQUENCE [LARGE SCALE GENOMIC DNA]</scope>
    <source>
        <strain evidence="4 5">DF109</strain>
    </source>
</reference>
<dbReference type="InterPro" id="IPR029069">
    <property type="entry name" value="HotDog_dom_sf"/>
</dbReference>
<keyword evidence="5" id="KW-1185">Reference proteome</keyword>
<dbReference type="CDD" id="cd00586">
    <property type="entry name" value="4HBT"/>
    <property type="match status" value="1"/>
</dbReference>
<keyword evidence="2" id="KW-0378">Hydrolase</keyword>
<evidence type="ECO:0000259" key="3">
    <source>
        <dbReference type="Pfam" id="PF01643"/>
    </source>
</evidence>
<evidence type="ECO:0000256" key="2">
    <source>
        <dbReference type="ARBA" id="ARBA00022801"/>
    </source>
</evidence>
<evidence type="ECO:0000313" key="4">
    <source>
        <dbReference type="EMBL" id="MBO3098571.1"/>
    </source>
</evidence>
<dbReference type="PANTHER" id="PTHR31793">
    <property type="entry name" value="4-HYDROXYBENZOYL-COA THIOESTERASE FAMILY MEMBER"/>
    <property type="match status" value="1"/>
</dbReference>
<dbReference type="Proteomes" id="UP000681315">
    <property type="component" value="Unassembled WGS sequence"/>
</dbReference>